<evidence type="ECO:0000256" key="4">
    <source>
        <dbReference type="ARBA" id="ARBA00022692"/>
    </source>
</evidence>
<evidence type="ECO:0000256" key="1">
    <source>
        <dbReference type="ARBA" id="ARBA00004167"/>
    </source>
</evidence>
<evidence type="ECO:0000256" key="8">
    <source>
        <dbReference type="ARBA" id="ARBA00023004"/>
    </source>
</evidence>
<evidence type="ECO:0000256" key="3">
    <source>
        <dbReference type="ARBA" id="ARBA00022617"/>
    </source>
</evidence>
<dbReference type="Gene3D" id="1.10.630.10">
    <property type="entry name" value="Cytochrome P450"/>
    <property type="match status" value="2"/>
</dbReference>
<keyword evidence="6" id="KW-1133">Transmembrane helix</keyword>
<dbReference type="PANTHER" id="PTHR24282:SF94">
    <property type="entry name" value="CYTOCHROME P450 72C1"/>
    <property type="match status" value="1"/>
</dbReference>
<keyword evidence="4" id="KW-0812">Transmembrane</keyword>
<dbReference type="PANTHER" id="PTHR24282">
    <property type="entry name" value="CYTOCHROME P450 FAMILY MEMBER"/>
    <property type="match status" value="1"/>
</dbReference>
<evidence type="ECO:0000256" key="10">
    <source>
        <dbReference type="ARBA" id="ARBA00023136"/>
    </source>
</evidence>
<keyword evidence="3" id="KW-0349">Heme</keyword>
<dbReference type="Proteomes" id="UP000467840">
    <property type="component" value="Chromosome 16"/>
</dbReference>
<comment type="subcellular location">
    <subcellularLocation>
        <location evidence="1">Membrane</location>
        <topology evidence="1">Single-pass membrane protein</topology>
    </subcellularLocation>
</comment>
<dbReference type="GO" id="GO:0004497">
    <property type="term" value="F:monooxygenase activity"/>
    <property type="evidence" value="ECO:0007669"/>
    <property type="project" value="UniProtKB-KW"/>
</dbReference>
<keyword evidence="9" id="KW-0503">Monooxygenase</keyword>
<evidence type="ECO:0000256" key="2">
    <source>
        <dbReference type="ARBA" id="ARBA00010617"/>
    </source>
</evidence>
<dbReference type="InterPro" id="IPR050665">
    <property type="entry name" value="Cytochrome_P450_Monooxygen"/>
</dbReference>
<organism evidence="11 12">
    <name type="scientific">Hevea brasiliensis</name>
    <name type="common">Para rubber tree</name>
    <name type="synonym">Siphonia brasiliensis</name>
    <dbReference type="NCBI Taxonomy" id="3981"/>
    <lineage>
        <taxon>Eukaryota</taxon>
        <taxon>Viridiplantae</taxon>
        <taxon>Streptophyta</taxon>
        <taxon>Embryophyta</taxon>
        <taxon>Tracheophyta</taxon>
        <taxon>Spermatophyta</taxon>
        <taxon>Magnoliopsida</taxon>
        <taxon>eudicotyledons</taxon>
        <taxon>Gunneridae</taxon>
        <taxon>Pentapetalae</taxon>
        <taxon>rosids</taxon>
        <taxon>fabids</taxon>
        <taxon>Malpighiales</taxon>
        <taxon>Euphorbiaceae</taxon>
        <taxon>Crotonoideae</taxon>
        <taxon>Micrandreae</taxon>
        <taxon>Hevea</taxon>
    </lineage>
</organism>
<keyword evidence="5" id="KW-0479">Metal-binding</keyword>
<name>A0A6A6LRL4_HEVBR</name>
<gene>
    <name evidence="11" type="ORF">GH714_027102</name>
</gene>
<accession>A0A6A6LRL4</accession>
<keyword evidence="12" id="KW-1185">Reference proteome</keyword>
<comment type="caution">
    <text evidence="11">The sequence shown here is derived from an EMBL/GenBank/DDBJ whole genome shotgun (WGS) entry which is preliminary data.</text>
</comment>
<evidence type="ECO:0008006" key="13">
    <source>
        <dbReference type="Google" id="ProtNLM"/>
    </source>
</evidence>
<keyword evidence="8" id="KW-0408">Iron</keyword>
<reference evidence="11 12" key="1">
    <citation type="journal article" date="2020" name="Mol. Plant">
        <title>The Chromosome-Based Rubber Tree Genome Provides New Insights into Spurge Genome Evolution and Rubber Biosynthesis.</title>
        <authorList>
            <person name="Liu J."/>
            <person name="Shi C."/>
            <person name="Shi C.C."/>
            <person name="Li W."/>
            <person name="Zhang Q.J."/>
            <person name="Zhang Y."/>
            <person name="Li K."/>
            <person name="Lu H.F."/>
            <person name="Shi C."/>
            <person name="Zhu S.T."/>
            <person name="Xiao Z.Y."/>
            <person name="Nan H."/>
            <person name="Yue Y."/>
            <person name="Zhu X.G."/>
            <person name="Wu Y."/>
            <person name="Hong X.N."/>
            <person name="Fan G.Y."/>
            <person name="Tong Y."/>
            <person name="Zhang D."/>
            <person name="Mao C.L."/>
            <person name="Liu Y.L."/>
            <person name="Hao S.J."/>
            <person name="Liu W.Q."/>
            <person name="Lv M.Q."/>
            <person name="Zhang H.B."/>
            <person name="Liu Y."/>
            <person name="Hu-Tang G.R."/>
            <person name="Wang J.P."/>
            <person name="Wang J.H."/>
            <person name="Sun Y.H."/>
            <person name="Ni S.B."/>
            <person name="Chen W.B."/>
            <person name="Zhang X.C."/>
            <person name="Jiao Y.N."/>
            <person name="Eichler E.E."/>
            <person name="Li G.H."/>
            <person name="Liu X."/>
            <person name="Gao L.Z."/>
        </authorList>
    </citation>
    <scope>NUCLEOTIDE SEQUENCE [LARGE SCALE GENOMIC DNA]</scope>
    <source>
        <strain evidence="12">cv. GT1</strain>
        <tissue evidence="11">Leaf</tissue>
    </source>
</reference>
<evidence type="ECO:0000256" key="9">
    <source>
        <dbReference type="ARBA" id="ARBA00023033"/>
    </source>
</evidence>
<dbReference type="InterPro" id="IPR036396">
    <property type="entry name" value="Cyt_P450_sf"/>
</dbReference>
<dbReference type="GO" id="GO:0016020">
    <property type="term" value="C:membrane"/>
    <property type="evidence" value="ECO:0007669"/>
    <property type="project" value="UniProtKB-SubCell"/>
</dbReference>
<keyword evidence="10" id="KW-0472">Membrane</keyword>
<dbReference type="SUPFAM" id="SSF48264">
    <property type="entry name" value="Cytochrome P450"/>
    <property type="match status" value="1"/>
</dbReference>
<dbReference type="GO" id="GO:0020037">
    <property type="term" value="F:heme binding"/>
    <property type="evidence" value="ECO:0007669"/>
    <property type="project" value="InterPro"/>
</dbReference>
<evidence type="ECO:0000256" key="5">
    <source>
        <dbReference type="ARBA" id="ARBA00022723"/>
    </source>
</evidence>
<evidence type="ECO:0000256" key="7">
    <source>
        <dbReference type="ARBA" id="ARBA00023002"/>
    </source>
</evidence>
<dbReference type="Pfam" id="PF00067">
    <property type="entry name" value="p450"/>
    <property type="match status" value="2"/>
</dbReference>
<comment type="similarity">
    <text evidence="2">Belongs to the cytochrome P450 family.</text>
</comment>
<evidence type="ECO:0000313" key="11">
    <source>
        <dbReference type="EMBL" id="KAF2304092.1"/>
    </source>
</evidence>
<protein>
    <recommendedName>
        <fullName evidence="13">Cytochrome P450</fullName>
    </recommendedName>
</protein>
<proteinExistence type="inferred from homology"/>
<sequence>MDDLVLCSLGLSLLLLALYGVGRVSYPIWWKPKWLARKLRQQGIRGTPYKLWVGDMKEHVRLITEAWSKPINLTHQIAQRVDPLTLNTVRKYGKISMYWYGTTPRLIISDPELMREVLSNKLGNFEKPTLNPLVPSIAKGGMIPVFSLSCNRMIEHWQEMVNDQETCEVDVWPELQKIAMDIISRVAFGSNYEEGKKIFELLQESLTLTFEAMQMVYIPGFRFVPTKKNRRRYKLVAETTSMLRDLVERKQNAMRTGQSRVDDLLSLLLQSNEQNSLGNASGQKLMDWQEKAREEVLQVCGKSEPDFEALSHLKVVTMILNEVLRLYPPGIAQHRHTYKEGKIGDMTIPAGIDLVLTTMLLHRDPELWGDDAEEFRPERFSEGISKASKII</sequence>
<dbReference type="EMBL" id="JAAGAX010000009">
    <property type="protein sequence ID" value="KAF2304092.1"/>
    <property type="molecule type" value="Genomic_DNA"/>
</dbReference>
<keyword evidence="7" id="KW-0560">Oxidoreductase</keyword>
<dbReference type="InterPro" id="IPR001128">
    <property type="entry name" value="Cyt_P450"/>
</dbReference>
<dbReference type="AlphaFoldDB" id="A0A6A6LRL4"/>
<evidence type="ECO:0000313" key="12">
    <source>
        <dbReference type="Proteomes" id="UP000467840"/>
    </source>
</evidence>
<dbReference type="GO" id="GO:0005506">
    <property type="term" value="F:iron ion binding"/>
    <property type="evidence" value="ECO:0007669"/>
    <property type="project" value="InterPro"/>
</dbReference>
<evidence type="ECO:0000256" key="6">
    <source>
        <dbReference type="ARBA" id="ARBA00022989"/>
    </source>
</evidence>
<dbReference type="GO" id="GO:0016705">
    <property type="term" value="F:oxidoreductase activity, acting on paired donors, with incorporation or reduction of molecular oxygen"/>
    <property type="evidence" value="ECO:0007669"/>
    <property type="project" value="InterPro"/>
</dbReference>